<evidence type="ECO:0000256" key="1">
    <source>
        <dbReference type="SAM" id="MobiDB-lite"/>
    </source>
</evidence>
<dbReference type="STRING" id="160492.XF_2415"/>
<evidence type="ECO:0000313" key="3">
    <source>
        <dbReference type="Proteomes" id="UP000000812"/>
    </source>
</evidence>
<dbReference type="Proteomes" id="UP000000812">
    <property type="component" value="Chromosome"/>
</dbReference>
<organism evidence="2 3">
    <name type="scientific">Xylella fastidiosa (strain 9a5c)</name>
    <dbReference type="NCBI Taxonomy" id="160492"/>
    <lineage>
        <taxon>Bacteria</taxon>
        <taxon>Pseudomonadati</taxon>
        <taxon>Pseudomonadota</taxon>
        <taxon>Gammaproteobacteria</taxon>
        <taxon>Lysobacterales</taxon>
        <taxon>Lysobacteraceae</taxon>
        <taxon>Xylella</taxon>
    </lineage>
</organism>
<gene>
    <name evidence="2" type="ordered locus">XF_2415</name>
</gene>
<name>Q9PAT0_XYLFA</name>
<dbReference type="HOGENOM" id="CLU_2884963_0_0_6"/>
<sequence length="63" mass="6817">MPVPRAVDPPQPPILKSHLCATVAHLLQSIPSPDPALILMRRAPEAHTKQSSALSRRPSTAMM</sequence>
<accession>Q9PAT0</accession>
<proteinExistence type="predicted"/>
<evidence type="ECO:0000313" key="2">
    <source>
        <dbReference type="EMBL" id="AAF85214.1"/>
    </source>
</evidence>
<feature type="compositionally biased region" description="Polar residues" evidence="1">
    <location>
        <begin position="49"/>
        <end position="63"/>
    </location>
</feature>
<reference evidence="2 3" key="1">
    <citation type="journal article" date="2000" name="Nature">
        <title>The genome sequence of the plant pathogen Xylella fastidiosa.</title>
        <authorList>
            <person name="Simpson A.J."/>
            <person name="Reinach F.C."/>
            <person name="Arruda P."/>
            <person name="Abreu F.A."/>
            <person name="Acencio M."/>
            <person name="Alvarenga R."/>
            <person name="Alves L.M."/>
            <person name="Araya J.E."/>
            <person name="Baia G.S."/>
            <person name="Baptista C.S."/>
            <person name="Barros M.H."/>
            <person name="Bonaccorsi E.D."/>
            <person name="Bordin S."/>
            <person name="Bove J.M."/>
            <person name="Briones M.R."/>
            <person name="Bueno M.R."/>
            <person name="Camargo A.A."/>
            <person name="Camargo L.E."/>
            <person name="Carraro D.M."/>
            <person name="Carrer H."/>
            <person name="Colauto N.B."/>
            <person name="Colombo C."/>
            <person name="Costa F.F."/>
            <person name="Costa M.C."/>
            <person name="Costa-Neto C.M."/>
            <person name="Coutinho L.L."/>
            <person name="Cristofani M."/>
            <person name="Dias-Neto E."/>
            <person name="Docena C."/>
            <person name="El-Dorry H."/>
            <person name="Facincani A.P."/>
            <person name="Ferreira A.J."/>
            <person name="Ferreira V.C."/>
            <person name="Ferro J.A."/>
            <person name="Fraga J.S."/>
            <person name="Franca S.C."/>
            <person name="Franco M.C."/>
            <person name="Frohme M."/>
            <person name="Furlan L.R."/>
            <person name="Garnier M."/>
            <person name="Goldman G.H."/>
            <person name="Goldman M.H."/>
            <person name="Gomes S.L."/>
            <person name="Gruber A."/>
            <person name="Ho P.L."/>
            <person name="Hoheisel J.D."/>
            <person name="Junqueira M.L."/>
            <person name="Kemper E.L."/>
            <person name="Kitajima J.P."/>
            <person name="Krieger J.E."/>
            <person name="Kuramae E.E."/>
            <person name="Laigret F."/>
            <person name="Lambais M.R."/>
            <person name="Leite L.C."/>
            <person name="Lemos E.G."/>
            <person name="Lemos M.V."/>
            <person name="Lopes S.A."/>
            <person name="Lopes C.R."/>
            <person name="Machado J.A."/>
            <person name="Machado M.A."/>
            <person name="Madeira A.M."/>
            <person name="Madeira H.M."/>
            <person name="Marino C.L."/>
            <person name="Marques M.V."/>
            <person name="Martins E.A."/>
            <person name="Martins E.M."/>
            <person name="Matsukuma A.Y."/>
            <person name="Menck C.F."/>
            <person name="Miracca E.C."/>
            <person name="Miyaki C.Y."/>
            <person name="Monteriro-Vitorello C.B."/>
            <person name="Moon D.H."/>
            <person name="Nagai M.A."/>
            <person name="Nascimento A.L."/>
            <person name="Netto L.E."/>
            <person name="Nhani A.Jr."/>
            <person name="Nobrega F.G."/>
            <person name="Nunes L.R."/>
            <person name="Oliveira M.A."/>
            <person name="de Oliveira M.C."/>
            <person name="de Oliveira R.C."/>
            <person name="Palmieri D.A."/>
            <person name="Paris A."/>
            <person name="Peixoto B.R."/>
            <person name="Pereira G.A."/>
            <person name="Pereira H.A.Jr."/>
            <person name="Pesquero J.B."/>
            <person name="Quaggio R.B."/>
            <person name="Roberto P.G."/>
            <person name="Rodrigues V."/>
            <person name="de M Rosa A.J."/>
            <person name="de Rosa V.E.Jr."/>
            <person name="de Sa R.G."/>
            <person name="Santelli R.V."/>
            <person name="Sawasaki H.E."/>
            <person name="da Silva A.C."/>
            <person name="da Silva A.M."/>
            <person name="da Silva F.R."/>
            <person name="da Silva W.A.Jr."/>
            <person name="da Silveira J.F."/>
            <person name="Silvestri M.L."/>
            <person name="Siqueira W.J."/>
            <person name="de Souza A.A."/>
            <person name="de Souza A.P."/>
            <person name="Terenzi M.F."/>
            <person name="Truffi D."/>
            <person name="Tsai S.M."/>
            <person name="Tsuhako M.H."/>
            <person name="Vallada H."/>
            <person name="Van Sluys M.A."/>
            <person name="Verjovski-Almeida S."/>
            <person name="Vettore A.L."/>
            <person name="Zago M.A."/>
            <person name="Zatz M."/>
            <person name="Meidanis J."/>
            <person name="Setubal J.C."/>
        </authorList>
    </citation>
    <scope>NUCLEOTIDE SEQUENCE [LARGE SCALE GENOMIC DNA]</scope>
    <source>
        <strain evidence="2 3">9a5c</strain>
    </source>
</reference>
<feature type="region of interest" description="Disordered" evidence="1">
    <location>
        <begin position="42"/>
        <end position="63"/>
    </location>
</feature>
<dbReference type="KEGG" id="xfa:XF_2415"/>
<protein>
    <submittedName>
        <fullName evidence="2">Uncharacterized protein</fullName>
    </submittedName>
</protein>
<dbReference type="EMBL" id="AE003849">
    <property type="protein sequence ID" value="AAF85214.1"/>
    <property type="molecule type" value="Genomic_DNA"/>
</dbReference>
<dbReference type="PIR" id="B82561">
    <property type="entry name" value="B82561"/>
</dbReference>
<dbReference type="AlphaFoldDB" id="Q9PAT0"/>